<comment type="caution">
    <text evidence="1">The sequence shown here is derived from an EMBL/GenBank/DDBJ whole genome shotgun (WGS) entry which is preliminary data.</text>
</comment>
<evidence type="ECO:0000313" key="2">
    <source>
        <dbReference type="Proteomes" id="UP001161064"/>
    </source>
</evidence>
<organism evidence="1 2">
    <name type="scientific">Candidatus Phycosocius spiralis</name>
    <dbReference type="NCBI Taxonomy" id="2815099"/>
    <lineage>
        <taxon>Bacteria</taxon>
        <taxon>Pseudomonadati</taxon>
        <taxon>Pseudomonadota</taxon>
        <taxon>Alphaproteobacteria</taxon>
        <taxon>Caulobacterales</taxon>
        <taxon>Caulobacterales incertae sedis</taxon>
        <taxon>Candidatus Phycosocius</taxon>
    </lineage>
</organism>
<dbReference type="RefSeq" id="WP_284358427.1">
    <property type="nucleotide sequence ID" value="NZ_BPFZ01000001.1"/>
</dbReference>
<reference evidence="1" key="1">
    <citation type="submission" date="2021-05" db="EMBL/GenBank/DDBJ databases">
        <authorList>
            <person name="Tanabe Y."/>
        </authorList>
    </citation>
    <scope>NUCLEOTIDE SEQUENCE</scope>
    <source>
        <strain evidence="1">BOTRYCO-1</strain>
    </source>
</reference>
<keyword evidence="2" id="KW-1185">Reference proteome</keyword>
<reference evidence="1" key="2">
    <citation type="journal article" date="2023" name="ISME Commun">
        <title>Characterization of a bloom-associated alphaproteobacterial lineage, 'Candidatus Phycosocius': insights into freshwater algal-bacterial interactions.</title>
        <authorList>
            <person name="Tanabe Y."/>
            <person name="Yamaguchi H."/>
            <person name="Yoshida M."/>
            <person name="Kai A."/>
            <person name="Okazaki Y."/>
        </authorList>
    </citation>
    <scope>NUCLEOTIDE SEQUENCE</scope>
    <source>
        <strain evidence="1">BOTRYCO-1</strain>
    </source>
</reference>
<dbReference type="Proteomes" id="UP001161064">
    <property type="component" value="Unassembled WGS sequence"/>
</dbReference>
<sequence length="85" mass="9080">MAGVRFKDGGNALLYNHPTGGWPQGAFKFSQIKSTGSCNWEAQCATVYRDSSKGGFNTVRGACTLTVDPETKTMTASGTHGSFKR</sequence>
<protein>
    <submittedName>
        <fullName evidence="1">Uncharacterized protein</fullName>
    </submittedName>
</protein>
<accession>A0ABQ4PSM7</accession>
<gene>
    <name evidence="1" type="ORF">PsB1_0114</name>
</gene>
<proteinExistence type="predicted"/>
<dbReference type="EMBL" id="BPFZ01000001">
    <property type="protein sequence ID" value="GIU65960.1"/>
    <property type="molecule type" value="Genomic_DNA"/>
</dbReference>
<evidence type="ECO:0000313" key="1">
    <source>
        <dbReference type="EMBL" id="GIU65960.1"/>
    </source>
</evidence>
<name>A0ABQ4PSM7_9PROT</name>